<comment type="similarity">
    <text evidence="1">Belongs to the HesA/MoeB/ThiF family.</text>
</comment>
<gene>
    <name evidence="3" type="ORF">CIL03_02180</name>
</gene>
<sequence>MTHNRYSRQVLFKPIKETGQERLKNSSVLVVGAGALGTVICNHLVRSGIGHLRIIDRDYVELTNLQRQMLFDEQDVEEALPKAIAAKNKLKKINSEVTIDAIVGNAAYENIEKLVEGIDVILDGTDNFSTRYLLNDISYKKSIPYSYGGVVSSRGMSAFFIPGVTPCLRCIAREGTDTGQGQTCDTVGVIAPAVDMVSSLQVTETMKYLTDNKEHLRNTLRTFDIWYNNQYDIKLSKPDPHCPTCQQKEYPALQPAAQDKETVLCGRNTVQIHEKPQMDLSKWEKYLDSAATVKRTPFLLKAEFDNEMSFIIFPDGRVLVQGTEDQVKARTWYDRYIGS</sequence>
<dbReference type="CDD" id="cd00757">
    <property type="entry name" value="ThiF_MoeB_HesA_family"/>
    <property type="match status" value="1"/>
</dbReference>
<comment type="caution">
    <text evidence="3">The sequence shown here is derived from an EMBL/GenBank/DDBJ whole genome shotgun (WGS) entry which is preliminary data.</text>
</comment>
<dbReference type="InterPro" id="IPR035985">
    <property type="entry name" value="Ubiquitin-activating_enz"/>
</dbReference>
<reference evidence="3 4" key="1">
    <citation type="submission" date="2017-08" db="EMBL/GenBank/DDBJ databases">
        <title>Virgibacillus indicus sp. nov. and Virgibacillus profoundi sp. nov, two moderately halophilic bacteria isolated from marine sediment by using the Microfluidic Streak Plate.</title>
        <authorList>
            <person name="Xu B."/>
            <person name="Hu B."/>
            <person name="Wang J."/>
            <person name="Zhu Y."/>
            <person name="Huang L."/>
            <person name="Du W."/>
            <person name="Huang Y."/>
        </authorList>
    </citation>
    <scope>NUCLEOTIDE SEQUENCE [LARGE SCALE GENOMIC DNA]</scope>
    <source>
        <strain evidence="3 4">IO3-P2-C2</strain>
    </source>
</reference>
<dbReference type="PANTHER" id="PTHR10953:SF102">
    <property type="entry name" value="ADENYLYLTRANSFERASE AND SULFURTRANSFERASE MOCS3"/>
    <property type="match status" value="1"/>
</dbReference>
<dbReference type="EMBL" id="NPMS01000001">
    <property type="protein sequence ID" value="OZU89964.1"/>
    <property type="molecule type" value="Genomic_DNA"/>
</dbReference>
<protein>
    <submittedName>
        <fullName evidence="3">Thiamine biosynthesis protein ThiF</fullName>
    </submittedName>
</protein>
<dbReference type="SUPFAM" id="SSF69572">
    <property type="entry name" value="Activating enzymes of the ubiquitin-like proteins"/>
    <property type="match status" value="1"/>
</dbReference>
<dbReference type="GO" id="GO:0005829">
    <property type="term" value="C:cytosol"/>
    <property type="evidence" value="ECO:0007669"/>
    <property type="project" value="TreeGrafter"/>
</dbReference>
<evidence type="ECO:0000256" key="1">
    <source>
        <dbReference type="ARBA" id="ARBA00009919"/>
    </source>
</evidence>
<dbReference type="AlphaFoldDB" id="A0A265NET4"/>
<dbReference type="OrthoDB" id="9804286at2"/>
<dbReference type="InterPro" id="IPR000594">
    <property type="entry name" value="ThiF_NAD_FAD-bd"/>
</dbReference>
<name>A0A265NET4_9BACI</name>
<evidence type="ECO:0000313" key="3">
    <source>
        <dbReference type="EMBL" id="OZU89964.1"/>
    </source>
</evidence>
<dbReference type="FunFam" id="3.40.50.720:FF:000080">
    <property type="entry name" value="Thiazole biosynthesis adenylyltransferase ThiF"/>
    <property type="match status" value="1"/>
</dbReference>
<proteinExistence type="inferred from homology"/>
<organism evidence="3 4">
    <name type="scientific">Virgibacillus indicus</name>
    <dbReference type="NCBI Taxonomy" id="2024554"/>
    <lineage>
        <taxon>Bacteria</taxon>
        <taxon>Bacillati</taxon>
        <taxon>Bacillota</taxon>
        <taxon>Bacilli</taxon>
        <taxon>Bacillales</taxon>
        <taxon>Bacillaceae</taxon>
        <taxon>Virgibacillus</taxon>
    </lineage>
</organism>
<dbReference type="Pfam" id="PF00899">
    <property type="entry name" value="ThiF"/>
    <property type="match status" value="1"/>
</dbReference>
<dbReference type="GO" id="GO:0004792">
    <property type="term" value="F:thiosulfate-cyanide sulfurtransferase activity"/>
    <property type="evidence" value="ECO:0007669"/>
    <property type="project" value="TreeGrafter"/>
</dbReference>
<dbReference type="GO" id="GO:0016779">
    <property type="term" value="F:nucleotidyltransferase activity"/>
    <property type="evidence" value="ECO:0007669"/>
    <property type="project" value="TreeGrafter"/>
</dbReference>
<accession>A0A265NET4</accession>
<dbReference type="PANTHER" id="PTHR10953">
    <property type="entry name" value="UBIQUITIN-ACTIVATING ENZYME E1"/>
    <property type="match status" value="1"/>
</dbReference>
<dbReference type="InterPro" id="IPR045886">
    <property type="entry name" value="ThiF/MoeB/HesA"/>
</dbReference>
<dbReference type="RefSeq" id="WP_094883563.1">
    <property type="nucleotide sequence ID" value="NZ_NPMS01000001.1"/>
</dbReference>
<dbReference type="GO" id="GO:0008641">
    <property type="term" value="F:ubiquitin-like modifier activating enzyme activity"/>
    <property type="evidence" value="ECO:0007669"/>
    <property type="project" value="InterPro"/>
</dbReference>
<dbReference type="Proteomes" id="UP000216498">
    <property type="component" value="Unassembled WGS sequence"/>
</dbReference>
<evidence type="ECO:0000259" key="2">
    <source>
        <dbReference type="Pfam" id="PF00899"/>
    </source>
</evidence>
<dbReference type="GO" id="GO:0008146">
    <property type="term" value="F:sulfotransferase activity"/>
    <property type="evidence" value="ECO:0007669"/>
    <property type="project" value="TreeGrafter"/>
</dbReference>
<feature type="domain" description="THIF-type NAD/FAD binding fold" evidence="2">
    <location>
        <begin position="6"/>
        <end position="243"/>
    </location>
</feature>
<evidence type="ECO:0000313" key="4">
    <source>
        <dbReference type="Proteomes" id="UP000216498"/>
    </source>
</evidence>
<keyword evidence="4" id="KW-1185">Reference proteome</keyword>
<dbReference type="Gene3D" id="3.40.50.720">
    <property type="entry name" value="NAD(P)-binding Rossmann-like Domain"/>
    <property type="match status" value="1"/>
</dbReference>